<dbReference type="PIRSF" id="PIRSF014972">
    <property type="entry name" value="FlK"/>
    <property type="match status" value="1"/>
</dbReference>
<dbReference type="InterPro" id="IPR029069">
    <property type="entry name" value="HotDog_dom_sf"/>
</dbReference>
<accession>A0A9W3V964</accession>
<evidence type="ECO:0000259" key="1">
    <source>
        <dbReference type="Pfam" id="PF22636"/>
    </source>
</evidence>
<dbReference type="EMBL" id="CP032608">
    <property type="protein sequence ID" value="AYF80895.1"/>
    <property type="molecule type" value="Genomic_DNA"/>
</dbReference>
<dbReference type="PANTHER" id="PTHR36934">
    <property type="entry name" value="BLR0278 PROTEIN"/>
    <property type="match status" value="1"/>
</dbReference>
<name>A0A9W3V964_BACTU</name>
<organism evidence="2 3">
    <name type="scientific">Bacillus thuringiensis</name>
    <dbReference type="NCBI Taxonomy" id="1428"/>
    <lineage>
        <taxon>Bacteria</taxon>
        <taxon>Bacillati</taxon>
        <taxon>Bacillota</taxon>
        <taxon>Bacilli</taxon>
        <taxon>Bacillales</taxon>
        <taxon>Bacillaceae</taxon>
        <taxon>Bacillus</taxon>
        <taxon>Bacillus cereus group</taxon>
    </lineage>
</organism>
<evidence type="ECO:0000313" key="2">
    <source>
        <dbReference type="EMBL" id="AYF80895.1"/>
    </source>
</evidence>
<gene>
    <name evidence="2" type="ORF">D7J84_06495</name>
</gene>
<dbReference type="PANTHER" id="PTHR36934:SF1">
    <property type="entry name" value="THIOESTERASE DOMAIN-CONTAINING PROTEIN"/>
    <property type="match status" value="1"/>
</dbReference>
<dbReference type="RefSeq" id="WP_000419007.1">
    <property type="nucleotide sequence ID" value="NZ_CP014282.1"/>
</dbReference>
<dbReference type="Pfam" id="PF22636">
    <property type="entry name" value="FlK"/>
    <property type="match status" value="1"/>
</dbReference>
<dbReference type="Proteomes" id="UP000269847">
    <property type="component" value="Chromosome"/>
</dbReference>
<dbReference type="Gene3D" id="3.10.129.10">
    <property type="entry name" value="Hotdog Thioesterase"/>
    <property type="match status" value="1"/>
</dbReference>
<feature type="domain" description="Fluoroacetyl-CoA-specific thioesterase-like" evidence="1">
    <location>
        <begin position="16"/>
        <end position="118"/>
    </location>
</feature>
<dbReference type="InterPro" id="IPR025540">
    <property type="entry name" value="FlK"/>
</dbReference>
<evidence type="ECO:0000313" key="3">
    <source>
        <dbReference type="Proteomes" id="UP000269847"/>
    </source>
</evidence>
<protein>
    <recommendedName>
        <fullName evidence="1">Fluoroacetyl-CoA-specific thioesterase-like domain-containing protein</fullName>
    </recommendedName>
</protein>
<dbReference type="SUPFAM" id="SSF54637">
    <property type="entry name" value="Thioesterase/thiol ester dehydrase-isomerase"/>
    <property type="match status" value="1"/>
</dbReference>
<dbReference type="AlphaFoldDB" id="A0A9W3V964"/>
<proteinExistence type="predicted"/>
<dbReference type="InterPro" id="IPR054485">
    <property type="entry name" value="FlK-like_dom"/>
</dbReference>
<reference evidence="2 3" key="1">
    <citation type="submission" date="2018-09" db="EMBL/GenBank/DDBJ databases">
        <title>Complete genome of Bacillus thuringiensis strain QZL38.</title>
        <authorList>
            <person name="Song F."/>
        </authorList>
    </citation>
    <scope>NUCLEOTIDE SEQUENCE [LARGE SCALE GENOMIC DNA]</scope>
    <source>
        <strain evidence="2 3">QZL38</strain>
    </source>
</reference>
<sequence>MELIAGLKSKFTHEISENELATNWRNDVPVLATPVLLWLTELSCMKTIEQSELSTNQMTVGYAHEMKHLAATPMGHTINIESELVEVSGKKLIFKVVGYDFHDKVVEGYHTRFIIDKEKFLKNLAQKELVK</sequence>